<sequence>MKLLRKYFVIKKEYVYPVVFLFQSVEDFLPLIPIFVGLSALGSLAGGAAGIAKAVYSKAAQKSLQESERHNRMMEAVALGKGLYIKPHKQGAGLYLNPSKN</sequence>
<dbReference type="AlphaFoldDB" id="A0A8S3YD69"/>
<dbReference type="EMBL" id="CAJQZP010001634">
    <property type="protein sequence ID" value="CAG5057588.1"/>
    <property type="molecule type" value="Genomic_DNA"/>
</dbReference>
<comment type="caution">
    <text evidence="2">The sequence shown here is derived from an EMBL/GenBank/DDBJ whole genome shotgun (WGS) entry which is preliminary data.</text>
</comment>
<evidence type="ECO:0000256" key="1">
    <source>
        <dbReference type="SAM" id="Phobius"/>
    </source>
</evidence>
<accession>A0A8S3YD69</accession>
<keyword evidence="1" id="KW-0472">Membrane</keyword>
<gene>
    <name evidence="2" type="ORF">PAPOLLO_LOCUS27263</name>
</gene>
<protein>
    <submittedName>
        <fullName evidence="2">(apollo) hypothetical protein</fullName>
    </submittedName>
</protein>
<keyword evidence="1" id="KW-1133">Transmembrane helix</keyword>
<keyword evidence="1" id="KW-0812">Transmembrane</keyword>
<evidence type="ECO:0000313" key="2">
    <source>
        <dbReference type="EMBL" id="CAG5057588.1"/>
    </source>
</evidence>
<dbReference type="OrthoDB" id="7699080at2759"/>
<proteinExistence type="predicted"/>
<reference evidence="2" key="1">
    <citation type="submission" date="2021-04" db="EMBL/GenBank/DDBJ databases">
        <authorList>
            <person name="Tunstrom K."/>
        </authorList>
    </citation>
    <scope>NUCLEOTIDE SEQUENCE</scope>
</reference>
<evidence type="ECO:0000313" key="3">
    <source>
        <dbReference type="Proteomes" id="UP000691718"/>
    </source>
</evidence>
<organism evidence="2 3">
    <name type="scientific">Parnassius apollo</name>
    <name type="common">Apollo butterfly</name>
    <name type="synonym">Papilio apollo</name>
    <dbReference type="NCBI Taxonomy" id="110799"/>
    <lineage>
        <taxon>Eukaryota</taxon>
        <taxon>Metazoa</taxon>
        <taxon>Ecdysozoa</taxon>
        <taxon>Arthropoda</taxon>
        <taxon>Hexapoda</taxon>
        <taxon>Insecta</taxon>
        <taxon>Pterygota</taxon>
        <taxon>Neoptera</taxon>
        <taxon>Endopterygota</taxon>
        <taxon>Lepidoptera</taxon>
        <taxon>Glossata</taxon>
        <taxon>Ditrysia</taxon>
        <taxon>Papilionoidea</taxon>
        <taxon>Papilionidae</taxon>
        <taxon>Parnassiinae</taxon>
        <taxon>Parnassini</taxon>
        <taxon>Parnassius</taxon>
        <taxon>Parnassius</taxon>
    </lineage>
</organism>
<feature type="transmembrane region" description="Helical" evidence="1">
    <location>
        <begin position="28"/>
        <end position="52"/>
    </location>
</feature>
<name>A0A8S3YD69_PARAO</name>
<keyword evidence="3" id="KW-1185">Reference proteome</keyword>
<dbReference type="Proteomes" id="UP000691718">
    <property type="component" value="Unassembled WGS sequence"/>
</dbReference>